<dbReference type="GO" id="GO:0008115">
    <property type="term" value="F:sarcosine oxidase activity"/>
    <property type="evidence" value="ECO:0007669"/>
    <property type="project" value="TreeGrafter"/>
</dbReference>
<dbReference type="AlphaFoldDB" id="A0AAP2DMY3"/>
<proteinExistence type="predicted"/>
<dbReference type="SUPFAM" id="SSF51905">
    <property type="entry name" value="FAD/NAD(P)-binding domain"/>
    <property type="match status" value="1"/>
</dbReference>
<comment type="caution">
    <text evidence="6">The sequence shown here is derived from an EMBL/GenBank/DDBJ whole genome shotgun (WGS) entry which is preliminary data.</text>
</comment>
<accession>A0AAP2DMY3</accession>
<dbReference type="EC" id="1.5.3.2" evidence="6"/>
<dbReference type="RefSeq" id="WP_254167109.1">
    <property type="nucleotide sequence ID" value="NZ_JAHESF010000023.1"/>
</dbReference>
<evidence type="ECO:0000313" key="6">
    <source>
        <dbReference type="EMBL" id="MBT1699288.1"/>
    </source>
</evidence>
<evidence type="ECO:0000256" key="4">
    <source>
        <dbReference type="ARBA" id="ARBA00023002"/>
    </source>
</evidence>
<dbReference type="Proteomes" id="UP001319200">
    <property type="component" value="Unassembled WGS sequence"/>
</dbReference>
<dbReference type="GO" id="GO:0050131">
    <property type="term" value="F:N-methyl-L-amino-acid oxidase activity"/>
    <property type="evidence" value="ECO:0007669"/>
    <property type="project" value="UniProtKB-EC"/>
</dbReference>
<evidence type="ECO:0000256" key="2">
    <source>
        <dbReference type="ARBA" id="ARBA00022630"/>
    </source>
</evidence>
<dbReference type="InterPro" id="IPR006076">
    <property type="entry name" value="FAD-dep_OxRdtase"/>
</dbReference>
<evidence type="ECO:0000259" key="5">
    <source>
        <dbReference type="Pfam" id="PF01266"/>
    </source>
</evidence>
<evidence type="ECO:0000256" key="1">
    <source>
        <dbReference type="ARBA" id="ARBA00001974"/>
    </source>
</evidence>
<dbReference type="Pfam" id="PF01266">
    <property type="entry name" value="DAO"/>
    <property type="match status" value="1"/>
</dbReference>
<dbReference type="Gene3D" id="3.30.9.10">
    <property type="entry name" value="D-Amino Acid Oxidase, subunit A, domain 2"/>
    <property type="match status" value="1"/>
</dbReference>
<dbReference type="EMBL" id="JAHESF010000023">
    <property type="protein sequence ID" value="MBT1699288.1"/>
    <property type="molecule type" value="Genomic_DNA"/>
</dbReference>
<evidence type="ECO:0000313" key="7">
    <source>
        <dbReference type="Proteomes" id="UP001319200"/>
    </source>
</evidence>
<dbReference type="InterPro" id="IPR036188">
    <property type="entry name" value="FAD/NAD-bd_sf"/>
</dbReference>
<dbReference type="PROSITE" id="PS51257">
    <property type="entry name" value="PROKAR_LIPOPROTEIN"/>
    <property type="match status" value="1"/>
</dbReference>
<dbReference type="SUPFAM" id="SSF54373">
    <property type="entry name" value="FAD-linked reductases, C-terminal domain"/>
    <property type="match status" value="1"/>
</dbReference>
<dbReference type="PANTHER" id="PTHR10961:SF7">
    <property type="entry name" value="FAD DEPENDENT OXIDOREDUCTASE DOMAIN-CONTAINING PROTEIN"/>
    <property type="match status" value="1"/>
</dbReference>
<gene>
    <name evidence="6" type="primary">solA</name>
    <name evidence="6" type="ORF">KK083_20495</name>
</gene>
<dbReference type="InterPro" id="IPR045170">
    <property type="entry name" value="MTOX"/>
</dbReference>
<keyword evidence="4 6" id="KW-0560">Oxidoreductase</keyword>
<dbReference type="Gene3D" id="3.50.50.60">
    <property type="entry name" value="FAD/NAD(P)-binding domain"/>
    <property type="match status" value="1"/>
</dbReference>
<comment type="cofactor">
    <cofactor evidence="1">
        <name>FAD</name>
        <dbReference type="ChEBI" id="CHEBI:57692"/>
    </cofactor>
</comment>
<sequence>MPQKDHFDVIVIGVGSMGSAACAFLAQRGHRVLGLEQFTIPHDQGSHSGQSRIIRKAYFEHPDYVPLLQRAYHNWAQLKQEAGTDIYHRTGIVYFGRPDHDTMKGIKKSSILYNIPVETLPPGESKRRFPLFQIPSDFETLYEPDAGFVTPERAVLLYTELALRNGAVIRTSEKVNTWKQEADQVTVHTDKGVYTAGKLIITAGSWASKVIPTLGTGLKVTRQLLAWVNPEVWDVFSLGNFPCWFIEDPERGMYYGFPLLPAGKFGGPIGLKLAHHKPGETVDPDHVDRSAPRDAEENVRYILSKYLPAANGAVLSIKSCLYTYTSDEHFIIDHLPGSSKRVTIACGFSGHGFKFVSVVGEILTDLAIKGKTDLPVEFLQLNRFH</sequence>
<evidence type="ECO:0000256" key="3">
    <source>
        <dbReference type="ARBA" id="ARBA00022827"/>
    </source>
</evidence>
<dbReference type="GO" id="GO:0050660">
    <property type="term" value="F:flavin adenine dinucleotide binding"/>
    <property type="evidence" value="ECO:0007669"/>
    <property type="project" value="InterPro"/>
</dbReference>
<organism evidence="6 7">
    <name type="scientific">Chryseosolibacter histidini</name>
    <dbReference type="NCBI Taxonomy" id="2782349"/>
    <lineage>
        <taxon>Bacteria</taxon>
        <taxon>Pseudomonadati</taxon>
        <taxon>Bacteroidota</taxon>
        <taxon>Cytophagia</taxon>
        <taxon>Cytophagales</taxon>
        <taxon>Chryseotaleaceae</taxon>
        <taxon>Chryseosolibacter</taxon>
    </lineage>
</organism>
<dbReference type="PANTHER" id="PTHR10961">
    <property type="entry name" value="PEROXISOMAL SARCOSINE OXIDASE"/>
    <property type="match status" value="1"/>
</dbReference>
<reference evidence="6 7" key="1">
    <citation type="submission" date="2021-05" db="EMBL/GenBank/DDBJ databases">
        <title>A Polyphasic approach of four new species of the genus Ohtaekwangia: Ohtaekwangia histidinii sp. nov., Ohtaekwangia cretensis sp. nov., Ohtaekwangia indiensis sp. nov., Ohtaekwangia reichenbachii sp. nov. from diverse environment.</title>
        <authorList>
            <person name="Octaviana S."/>
        </authorList>
    </citation>
    <scope>NUCLEOTIDE SEQUENCE [LARGE SCALE GENOMIC DNA]</scope>
    <source>
        <strain evidence="6 7">PWU4</strain>
    </source>
</reference>
<keyword evidence="3" id="KW-0274">FAD</keyword>
<protein>
    <submittedName>
        <fullName evidence="6">N-methyl-L-tryptophan oxidase</fullName>
        <ecNumber evidence="6">1.5.3.2</ecNumber>
    </submittedName>
</protein>
<feature type="domain" description="FAD dependent oxidoreductase" evidence="5">
    <location>
        <begin position="8"/>
        <end position="366"/>
    </location>
</feature>
<dbReference type="NCBIfam" id="NF008425">
    <property type="entry name" value="PRK11259.1"/>
    <property type="match status" value="1"/>
</dbReference>
<keyword evidence="7" id="KW-1185">Reference proteome</keyword>
<name>A0AAP2DMY3_9BACT</name>
<keyword evidence="2" id="KW-0285">Flavoprotein</keyword>